<sequence>MKVVSFCYFLTLIACTFGGNKSGRKVPHTGRKSPQVKPKTTTRAPEQDSEPSYFDSLGGGEVPLYR</sequence>
<dbReference type="AlphaFoldDB" id="A7YXP5"/>
<feature type="signal peptide" evidence="2">
    <location>
        <begin position="1"/>
        <end position="18"/>
    </location>
</feature>
<accession>A7YXP5</accession>
<dbReference type="EMBL" id="EF134060">
    <property type="protein sequence ID" value="ABV22174.1"/>
    <property type="molecule type" value="mRNA"/>
</dbReference>
<feature type="compositionally biased region" description="Gly residues" evidence="1">
    <location>
        <begin position="57"/>
        <end position="66"/>
    </location>
</feature>
<protein>
    <recommendedName>
        <fullName evidence="4">Secreted protein</fullName>
    </recommendedName>
</protein>
<evidence type="ECO:0000256" key="2">
    <source>
        <dbReference type="SAM" id="SignalP"/>
    </source>
</evidence>
<feature type="compositionally biased region" description="Basic residues" evidence="1">
    <location>
        <begin position="22"/>
        <end position="31"/>
    </location>
</feature>
<reference evidence="3" key="1">
    <citation type="journal article" date="2007" name="Proc. Natl. Acad. Sci. U.S.A.">
        <title>Spliced leader RNA trans-splicing in dinoflagellates.</title>
        <authorList>
            <person name="Zhang H."/>
            <person name="Hou Y."/>
            <person name="Miranda L."/>
            <person name="Campbell D.A."/>
            <person name="Sturm N.R."/>
            <person name="Gaasterland T."/>
            <person name="Lin S."/>
        </authorList>
    </citation>
    <scope>NUCLEOTIDE SEQUENCE</scope>
    <source>
        <strain evidence="3">Pch_cDNA29</strain>
    </source>
</reference>
<proteinExistence type="evidence at transcript level"/>
<name>A7YXP5_PERCH</name>
<evidence type="ECO:0008006" key="4">
    <source>
        <dbReference type="Google" id="ProtNLM"/>
    </source>
</evidence>
<feature type="chain" id="PRO_5002718284" description="Secreted protein" evidence="2">
    <location>
        <begin position="19"/>
        <end position="66"/>
    </location>
</feature>
<feature type="region of interest" description="Disordered" evidence="1">
    <location>
        <begin position="18"/>
        <end position="66"/>
    </location>
</feature>
<evidence type="ECO:0000313" key="3">
    <source>
        <dbReference type="EMBL" id="ABV22174.1"/>
    </source>
</evidence>
<dbReference type="PROSITE" id="PS51257">
    <property type="entry name" value="PROKAR_LIPOPROTEIN"/>
    <property type="match status" value="1"/>
</dbReference>
<keyword evidence="2" id="KW-0732">Signal</keyword>
<organism evidence="3">
    <name type="scientific">Perkinsus chesapeaki</name>
    <name type="common">Clam parasite</name>
    <name type="synonym">Perkinsus andrewsi</name>
    <dbReference type="NCBI Taxonomy" id="330153"/>
    <lineage>
        <taxon>Eukaryota</taxon>
        <taxon>Sar</taxon>
        <taxon>Alveolata</taxon>
        <taxon>Perkinsozoa</taxon>
        <taxon>Perkinsea</taxon>
        <taxon>Perkinsida</taxon>
        <taxon>Perkinsidae</taxon>
        <taxon>Perkinsus</taxon>
    </lineage>
</organism>
<evidence type="ECO:0000256" key="1">
    <source>
        <dbReference type="SAM" id="MobiDB-lite"/>
    </source>
</evidence>